<dbReference type="PROSITE" id="PS50931">
    <property type="entry name" value="HTH_LYSR"/>
    <property type="match status" value="1"/>
</dbReference>
<evidence type="ECO:0000256" key="2">
    <source>
        <dbReference type="ARBA" id="ARBA00023015"/>
    </source>
</evidence>
<dbReference type="InterPro" id="IPR050389">
    <property type="entry name" value="LysR-type_TF"/>
</dbReference>
<evidence type="ECO:0000259" key="5">
    <source>
        <dbReference type="PROSITE" id="PS50931"/>
    </source>
</evidence>
<dbReference type="Gene3D" id="3.40.190.10">
    <property type="entry name" value="Periplasmic binding protein-like II"/>
    <property type="match status" value="2"/>
</dbReference>
<feature type="domain" description="HTH lysR-type" evidence="5">
    <location>
        <begin position="11"/>
        <end position="68"/>
    </location>
</feature>
<dbReference type="SUPFAM" id="SSF53850">
    <property type="entry name" value="Periplasmic binding protein-like II"/>
    <property type="match status" value="1"/>
</dbReference>
<organism evidence="6 7">
    <name type="scientific">Dyella flagellata</name>
    <dbReference type="NCBI Taxonomy" id="1867833"/>
    <lineage>
        <taxon>Bacteria</taxon>
        <taxon>Pseudomonadati</taxon>
        <taxon>Pseudomonadota</taxon>
        <taxon>Gammaproteobacteria</taxon>
        <taxon>Lysobacterales</taxon>
        <taxon>Rhodanobacteraceae</taxon>
        <taxon>Dyella</taxon>
    </lineage>
</organism>
<reference evidence="7" key="1">
    <citation type="journal article" date="2019" name="Int. J. Syst. Evol. Microbiol.">
        <title>The Global Catalogue of Microorganisms (GCM) 10K type strain sequencing project: providing services to taxonomists for standard genome sequencing and annotation.</title>
        <authorList>
            <consortium name="The Broad Institute Genomics Platform"/>
            <consortium name="The Broad Institute Genome Sequencing Center for Infectious Disease"/>
            <person name="Wu L."/>
            <person name="Ma J."/>
        </authorList>
    </citation>
    <scope>NUCLEOTIDE SEQUENCE [LARGE SCALE GENOMIC DNA]</scope>
    <source>
        <strain evidence="7">NBRC 111981</strain>
    </source>
</reference>
<gene>
    <name evidence="6" type="ORF">GCM10007898_34070</name>
</gene>
<evidence type="ECO:0000256" key="1">
    <source>
        <dbReference type="ARBA" id="ARBA00009437"/>
    </source>
</evidence>
<dbReference type="RefSeq" id="WP_284333269.1">
    <property type="nucleotide sequence ID" value="NZ_BSOA01000043.1"/>
</dbReference>
<dbReference type="SUPFAM" id="SSF46785">
    <property type="entry name" value="Winged helix' DNA-binding domain"/>
    <property type="match status" value="1"/>
</dbReference>
<dbReference type="EMBL" id="BSOA01000043">
    <property type="protein sequence ID" value="GLQ89832.1"/>
    <property type="molecule type" value="Genomic_DNA"/>
</dbReference>
<comment type="similarity">
    <text evidence="1">Belongs to the LysR transcriptional regulatory family.</text>
</comment>
<comment type="caution">
    <text evidence="6">The sequence shown here is derived from an EMBL/GenBank/DDBJ whole genome shotgun (WGS) entry which is preliminary data.</text>
</comment>
<protein>
    <submittedName>
        <fullName evidence="6">Transcriptional regulator</fullName>
    </submittedName>
</protein>
<keyword evidence="2" id="KW-0805">Transcription regulation</keyword>
<evidence type="ECO:0000256" key="4">
    <source>
        <dbReference type="ARBA" id="ARBA00023163"/>
    </source>
</evidence>
<dbReference type="PANTHER" id="PTHR30118">
    <property type="entry name" value="HTH-TYPE TRANSCRIPTIONAL REGULATOR LEUO-RELATED"/>
    <property type="match status" value="1"/>
</dbReference>
<proteinExistence type="inferred from homology"/>
<dbReference type="InterPro" id="IPR036390">
    <property type="entry name" value="WH_DNA-bd_sf"/>
</dbReference>
<name>A0ABQ5XEV0_9GAMM</name>
<dbReference type="PANTHER" id="PTHR30118:SF15">
    <property type="entry name" value="TRANSCRIPTIONAL REGULATORY PROTEIN"/>
    <property type="match status" value="1"/>
</dbReference>
<evidence type="ECO:0000313" key="6">
    <source>
        <dbReference type="EMBL" id="GLQ89832.1"/>
    </source>
</evidence>
<keyword evidence="3" id="KW-0238">DNA-binding</keyword>
<dbReference type="Proteomes" id="UP001156627">
    <property type="component" value="Unassembled WGS sequence"/>
</dbReference>
<dbReference type="InterPro" id="IPR005119">
    <property type="entry name" value="LysR_subst-bd"/>
</dbReference>
<dbReference type="Pfam" id="PF03466">
    <property type="entry name" value="LysR_substrate"/>
    <property type="match status" value="1"/>
</dbReference>
<dbReference type="InterPro" id="IPR000847">
    <property type="entry name" value="LysR_HTH_N"/>
</dbReference>
<keyword evidence="7" id="KW-1185">Reference proteome</keyword>
<evidence type="ECO:0000313" key="7">
    <source>
        <dbReference type="Proteomes" id="UP001156627"/>
    </source>
</evidence>
<sequence>MKDMHVSLRRLDLNLLLVFDALFRHRSVAAAADELSMSPSACSHALSRMRDALSDELFVRSGSTMQPTAQAQLMADGIGDALRILSDRLGSSAPFLPASSTQTFVFAATDYTAYALLPALIARIEGLAPHLRVKVIYATHQDSLGEMKEGRIHFALGVSHDRVAAHEGVEVLDCYTDDYIVAARHDHPRVAGSLSLEQYLAERHVAVLPWSDSGSVIDAVLARQGIQRDVAVQLPSLMAAPFLVMRTDLLITLPRRAALQFSKVAHLRLHAAPFETPRYTLKMFCHARHQSMPGHRWLREQMRLALSEELDAELE</sequence>
<evidence type="ECO:0000256" key="3">
    <source>
        <dbReference type="ARBA" id="ARBA00023125"/>
    </source>
</evidence>
<dbReference type="Pfam" id="PF00126">
    <property type="entry name" value="HTH_1"/>
    <property type="match status" value="1"/>
</dbReference>
<accession>A0ABQ5XEV0</accession>
<dbReference type="InterPro" id="IPR036388">
    <property type="entry name" value="WH-like_DNA-bd_sf"/>
</dbReference>
<dbReference type="Gene3D" id="1.10.10.10">
    <property type="entry name" value="Winged helix-like DNA-binding domain superfamily/Winged helix DNA-binding domain"/>
    <property type="match status" value="1"/>
</dbReference>
<keyword evidence="4" id="KW-0804">Transcription</keyword>